<feature type="domain" description="EF-hand" evidence="13">
    <location>
        <begin position="294"/>
        <end position="329"/>
    </location>
</feature>
<dbReference type="SUPFAM" id="SSF47473">
    <property type="entry name" value="EF-hand"/>
    <property type="match status" value="2"/>
</dbReference>
<dbReference type="Pfam" id="PF13499">
    <property type="entry name" value="EF-hand_7"/>
    <property type="match status" value="1"/>
</dbReference>
<evidence type="ECO:0000313" key="14">
    <source>
        <dbReference type="EMBL" id="KAJ6220356.1"/>
    </source>
</evidence>
<dbReference type="PROSITE" id="PS50222">
    <property type="entry name" value="EF_HAND_2"/>
    <property type="match status" value="5"/>
</dbReference>
<reference evidence="14" key="1">
    <citation type="submission" date="2022-12" db="EMBL/GenBank/DDBJ databases">
        <title>Genome assemblies of Blomia tropicalis.</title>
        <authorList>
            <person name="Cui Y."/>
        </authorList>
    </citation>
    <scope>NUCLEOTIDE SEQUENCE</scope>
    <source>
        <tissue evidence="14">Adult mites</tissue>
    </source>
</reference>
<feature type="chain" id="PRO_5040241519" description="Reticulocalbin-3" evidence="12">
    <location>
        <begin position="28"/>
        <end position="344"/>
    </location>
</feature>
<dbReference type="Pfam" id="PF13833">
    <property type="entry name" value="EF-hand_8"/>
    <property type="match status" value="1"/>
</dbReference>
<name>A0A9Q0RN40_BLOTA</name>
<dbReference type="PANTHER" id="PTHR10827:SF52">
    <property type="entry name" value="IP16409P"/>
    <property type="match status" value="1"/>
</dbReference>
<comment type="subcellular location">
    <subcellularLocation>
        <location evidence="1">Endoplasmic reticulum lumen</location>
    </subcellularLocation>
</comment>
<feature type="domain" description="EF-hand" evidence="13">
    <location>
        <begin position="271"/>
        <end position="293"/>
    </location>
</feature>
<dbReference type="OrthoDB" id="293868at2759"/>
<comment type="function">
    <text evidence="9">Probable molecular chaperone assisting protein biosynthesis and transport in the endoplasmic reticulum. Required for the proper biosynthesis and transport of pulmonary surfactant-associated protein A/SP-A, pulmonary surfactant-associated protein D/SP-D and the lipid transporter ABCA3. By regulating both the proper expression and the degradation through the endoplasmic reticulum-associated protein degradation pathway of these proteins plays a crucial role in pulmonary surfactant homeostasis. Has an anti-fibrotic activity by negatively regulating the secretion of type I and type III collagens. This calcium-binding protein also transiently associates with immature PCSK6 and regulates its secretion.</text>
</comment>
<keyword evidence="5" id="KW-0256">Endoplasmic reticulum</keyword>
<proteinExistence type="predicted"/>
<feature type="domain" description="EF-hand" evidence="13">
    <location>
        <begin position="90"/>
        <end position="125"/>
    </location>
</feature>
<dbReference type="SMART" id="SM00054">
    <property type="entry name" value="EFh"/>
    <property type="match status" value="5"/>
</dbReference>
<feature type="domain" description="EF-hand" evidence="13">
    <location>
        <begin position="178"/>
        <end position="213"/>
    </location>
</feature>
<dbReference type="OMA" id="PLSNKEH"/>
<comment type="subunit">
    <text evidence="10">Interacts with PCSK6 (immature form including the propeptide); probably involved in the maturation and the secretion of PCSK6.</text>
</comment>
<dbReference type="GO" id="GO:0005509">
    <property type="term" value="F:calcium ion binding"/>
    <property type="evidence" value="ECO:0007669"/>
    <property type="project" value="InterPro"/>
</dbReference>
<evidence type="ECO:0000256" key="9">
    <source>
        <dbReference type="ARBA" id="ARBA00056975"/>
    </source>
</evidence>
<gene>
    <name evidence="14" type="ORF">RDWZM_006168</name>
</gene>
<dbReference type="PANTHER" id="PTHR10827">
    <property type="entry name" value="RETICULOCALBIN"/>
    <property type="match status" value="1"/>
</dbReference>
<sequence>MMGHALPRTIILLFLINQLFIISFGLAIPTDKLDKSRQSRVFKKQLSDEEHFKDLDHDGFNEVHNRDFDHEAFLGSNDEADEFDQLTPEESKSRLSKIVDRIDVNHDGNVTESELKNWIYQSQRKYIFEDVNRQWQTHTDNDSSMKAIPWANFRNKTYGFIEEIGIKRQADDLKTYADMLKRDERRWLQADIDGDGALNKDEFVLFLHPEENSRMHAVVVEETLEDIDKDGDGRISESEYISDMYAPEDDHSQYVPEWVTREREQFHSYRDKNKDGYLDRSEIKEWIVPTDYDHAESEAKHLIYEADKNKDGILTKDEILENYDVFVGSQATDFGEALTRHDEF</sequence>
<evidence type="ECO:0000256" key="12">
    <source>
        <dbReference type="SAM" id="SignalP"/>
    </source>
</evidence>
<evidence type="ECO:0000259" key="13">
    <source>
        <dbReference type="PROSITE" id="PS50222"/>
    </source>
</evidence>
<dbReference type="EMBL" id="JAPWDV010000002">
    <property type="protein sequence ID" value="KAJ6220356.1"/>
    <property type="molecule type" value="Genomic_DNA"/>
</dbReference>
<dbReference type="InterPro" id="IPR018247">
    <property type="entry name" value="EF_Hand_1_Ca_BS"/>
</dbReference>
<accession>A0A9Q0RN40</accession>
<keyword evidence="6" id="KW-0106">Calcium</keyword>
<feature type="signal peptide" evidence="12">
    <location>
        <begin position="1"/>
        <end position="27"/>
    </location>
</feature>
<evidence type="ECO:0000256" key="10">
    <source>
        <dbReference type="ARBA" id="ARBA00063143"/>
    </source>
</evidence>
<dbReference type="GO" id="GO:0005788">
    <property type="term" value="C:endoplasmic reticulum lumen"/>
    <property type="evidence" value="ECO:0007669"/>
    <property type="project" value="UniProtKB-SubCell"/>
</dbReference>
<keyword evidence="3 12" id="KW-0732">Signal</keyword>
<evidence type="ECO:0000256" key="2">
    <source>
        <dbReference type="ARBA" id="ARBA00022723"/>
    </source>
</evidence>
<evidence type="ECO:0000256" key="4">
    <source>
        <dbReference type="ARBA" id="ARBA00022737"/>
    </source>
</evidence>
<dbReference type="Gene3D" id="1.10.238.10">
    <property type="entry name" value="EF-hand"/>
    <property type="match status" value="2"/>
</dbReference>
<dbReference type="Proteomes" id="UP001142055">
    <property type="component" value="Chromosome 2"/>
</dbReference>
<evidence type="ECO:0000256" key="11">
    <source>
        <dbReference type="ARBA" id="ARBA00072696"/>
    </source>
</evidence>
<dbReference type="Pfam" id="PF13202">
    <property type="entry name" value="EF-hand_5"/>
    <property type="match status" value="2"/>
</dbReference>
<protein>
    <recommendedName>
        <fullName evidence="11">Reticulocalbin-3</fullName>
    </recommendedName>
</protein>
<keyword evidence="8" id="KW-0143">Chaperone</keyword>
<evidence type="ECO:0000256" key="1">
    <source>
        <dbReference type="ARBA" id="ARBA00004319"/>
    </source>
</evidence>
<dbReference type="FunFam" id="1.10.238.10:FF:000104">
    <property type="entry name" value="calumenin isoform X1"/>
    <property type="match status" value="1"/>
</dbReference>
<keyword evidence="2" id="KW-0479">Metal-binding</keyword>
<evidence type="ECO:0000256" key="5">
    <source>
        <dbReference type="ARBA" id="ARBA00022824"/>
    </source>
</evidence>
<keyword evidence="4" id="KW-0677">Repeat</keyword>
<evidence type="ECO:0000256" key="3">
    <source>
        <dbReference type="ARBA" id="ARBA00022729"/>
    </source>
</evidence>
<keyword evidence="7" id="KW-0325">Glycoprotein</keyword>
<evidence type="ECO:0000256" key="6">
    <source>
        <dbReference type="ARBA" id="ARBA00022837"/>
    </source>
</evidence>
<dbReference type="CDD" id="cd16226">
    <property type="entry name" value="EFh_CREC_Calumenin_like"/>
    <property type="match status" value="1"/>
</dbReference>
<dbReference type="PROSITE" id="PS00018">
    <property type="entry name" value="EF_HAND_1"/>
    <property type="match status" value="5"/>
</dbReference>
<dbReference type="GO" id="GO:0015031">
    <property type="term" value="P:protein transport"/>
    <property type="evidence" value="ECO:0007669"/>
    <property type="project" value="UniProtKB-ARBA"/>
</dbReference>
<comment type="caution">
    <text evidence="14">The sequence shown here is derived from an EMBL/GenBank/DDBJ whole genome shotgun (WGS) entry which is preliminary data.</text>
</comment>
<evidence type="ECO:0000256" key="7">
    <source>
        <dbReference type="ARBA" id="ARBA00023180"/>
    </source>
</evidence>
<dbReference type="InterPro" id="IPR011992">
    <property type="entry name" value="EF-hand-dom_pair"/>
</dbReference>
<evidence type="ECO:0000256" key="8">
    <source>
        <dbReference type="ARBA" id="ARBA00023186"/>
    </source>
</evidence>
<dbReference type="FunFam" id="1.10.238.10:FF:000090">
    <property type="entry name" value="calumenin isoform X2"/>
    <property type="match status" value="1"/>
</dbReference>
<evidence type="ECO:0000313" key="15">
    <source>
        <dbReference type="Proteomes" id="UP001142055"/>
    </source>
</evidence>
<dbReference type="AlphaFoldDB" id="A0A9Q0RN40"/>
<organism evidence="14 15">
    <name type="scientific">Blomia tropicalis</name>
    <name type="common">Mite</name>
    <dbReference type="NCBI Taxonomy" id="40697"/>
    <lineage>
        <taxon>Eukaryota</taxon>
        <taxon>Metazoa</taxon>
        <taxon>Ecdysozoa</taxon>
        <taxon>Arthropoda</taxon>
        <taxon>Chelicerata</taxon>
        <taxon>Arachnida</taxon>
        <taxon>Acari</taxon>
        <taxon>Acariformes</taxon>
        <taxon>Sarcoptiformes</taxon>
        <taxon>Astigmata</taxon>
        <taxon>Glycyphagoidea</taxon>
        <taxon>Echimyopodidae</taxon>
        <taxon>Blomia</taxon>
    </lineage>
</organism>
<dbReference type="InterPro" id="IPR002048">
    <property type="entry name" value="EF_hand_dom"/>
</dbReference>
<keyword evidence="15" id="KW-1185">Reference proteome</keyword>
<feature type="domain" description="EF-hand" evidence="13">
    <location>
        <begin position="215"/>
        <end position="250"/>
    </location>
</feature>